<dbReference type="InterPro" id="IPR046947">
    <property type="entry name" value="LytR-like"/>
</dbReference>
<dbReference type="RefSeq" id="WP_018167793.1">
    <property type="nucleotide sequence ID" value="NZ_RQZA01000006.1"/>
</dbReference>
<gene>
    <name evidence="2" type="ORF">EII38_07415</name>
</gene>
<dbReference type="SMART" id="SM00850">
    <property type="entry name" value="LytTR"/>
    <property type="match status" value="1"/>
</dbReference>
<dbReference type="PROSITE" id="PS50930">
    <property type="entry name" value="HTH_LYTTR"/>
    <property type="match status" value="1"/>
</dbReference>
<protein>
    <submittedName>
        <fullName evidence="2">LytTR family transcriptional regulator</fullName>
    </submittedName>
</protein>
<dbReference type="Proteomes" id="UP000281771">
    <property type="component" value="Unassembled WGS sequence"/>
</dbReference>
<reference evidence="2 3" key="1">
    <citation type="submission" date="2018-11" db="EMBL/GenBank/DDBJ databases">
        <title>Genomes From Bacteria Associated with the Canine Oral Cavity: a Test Case for Automated Genome-Based Taxonomic Assignment.</title>
        <authorList>
            <person name="Coil D.A."/>
            <person name="Jospin G."/>
            <person name="Darling A.E."/>
            <person name="Wallis C."/>
            <person name="Davis I.J."/>
            <person name="Harris S."/>
            <person name="Eisen J.A."/>
            <person name="Holcombe L.J."/>
            <person name="O'Flynn C."/>
        </authorList>
    </citation>
    <scope>NUCLEOTIDE SEQUENCE [LARGE SCALE GENOMIC DNA]</scope>
    <source>
        <strain evidence="2 3">OH4621_COT-116</strain>
    </source>
</reference>
<dbReference type="AlphaFoldDB" id="A0A3P1VBR1"/>
<dbReference type="EMBL" id="RQZA01000006">
    <property type="protein sequence ID" value="RRD31097.1"/>
    <property type="molecule type" value="Genomic_DNA"/>
</dbReference>
<sequence>MKLHLEEISEGQEEVLVRYRQMNATIQAICDLVQKPDKKLLVSSDGNQQYMLIDDFLYFESIDGKTFAYTEDSVYQVHHSLKDLVQAYQDRGFLRAAKSLVLNLYRIAHFKSQSFGRIEATLDNGEKVLISRKYAAKLRQLLREGVADED</sequence>
<organism evidence="2 3">
    <name type="scientific">Streptococcus minor</name>
    <dbReference type="NCBI Taxonomy" id="229549"/>
    <lineage>
        <taxon>Bacteria</taxon>
        <taxon>Bacillati</taxon>
        <taxon>Bacillota</taxon>
        <taxon>Bacilli</taxon>
        <taxon>Lactobacillales</taxon>
        <taxon>Streptococcaceae</taxon>
        <taxon>Streptococcus</taxon>
    </lineage>
</organism>
<feature type="domain" description="HTH LytTR-type" evidence="1">
    <location>
        <begin position="40"/>
        <end position="144"/>
    </location>
</feature>
<proteinExistence type="predicted"/>
<dbReference type="GO" id="GO:0000156">
    <property type="term" value="F:phosphorelay response regulator activity"/>
    <property type="evidence" value="ECO:0007669"/>
    <property type="project" value="InterPro"/>
</dbReference>
<dbReference type="PANTHER" id="PTHR37299:SF4">
    <property type="entry name" value="TRANSCRIPTIONAL REGULATOR"/>
    <property type="match status" value="1"/>
</dbReference>
<keyword evidence="3" id="KW-1185">Reference proteome</keyword>
<dbReference type="Pfam" id="PF04397">
    <property type="entry name" value="LytTR"/>
    <property type="match status" value="1"/>
</dbReference>
<dbReference type="InterPro" id="IPR007492">
    <property type="entry name" value="LytTR_DNA-bd_dom"/>
</dbReference>
<dbReference type="STRING" id="1123309.GCA_000377005_01873"/>
<name>A0A3P1VBR1_9STRE</name>
<comment type="caution">
    <text evidence="2">The sequence shown here is derived from an EMBL/GenBank/DDBJ whole genome shotgun (WGS) entry which is preliminary data.</text>
</comment>
<dbReference type="Gene3D" id="2.40.50.1020">
    <property type="entry name" value="LytTr DNA-binding domain"/>
    <property type="match status" value="1"/>
</dbReference>
<dbReference type="PANTHER" id="PTHR37299">
    <property type="entry name" value="TRANSCRIPTIONAL REGULATOR-RELATED"/>
    <property type="match status" value="1"/>
</dbReference>
<dbReference type="GO" id="GO:0003677">
    <property type="term" value="F:DNA binding"/>
    <property type="evidence" value="ECO:0007669"/>
    <property type="project" value="InterPro"/>
</dbReference>
<evidence type="ECO:0000259" key="1">
    <source>
        <dbReference type="PROSITE" id="PS50930"/>
    </source>
</evidence>
<accession>A0A3P1VBR1</accession>
<evidence type="ECO:0000313" key="3">
    <source>
        <dbReference type="Proteomes" id="UP000281771"/>
    </source>
</evidence>
<evidence type="ECO:0000313" key="2">
    <source>
        <dbReference type="EMBL" id="RRD31097.1"/>
    </source>
</evidence>